<evidence type="ECO:0000313" key="2">
    <source>
        <dbReference type="EMBL" id="KXG26916.1"/>
    </source>
</evidence>
<evidence type="ECO:0000256" key="1">
    <source>
        <dbReference type="SAM" id="MobiDB-lite"/>
    </source>
</evidence>
<dbReference type="AlphaFoldDB" id="A0A1B6PMM9"/>
<organism evidence="2 3">
    <name type="scientific">Sorghum bicolor</name>
    <name type="common">Sorghum</name>
    <name type="synonym">Sorghum vulgare</name>
    <dbReference type="NCBI Taxonomy" id="4558"/>
    <lineage>
        <taxon>Eukaryota</taxon>
        <taxon>Viridiplantae</taxon>
        <taxon>Streptophyta</taxon>
        <taxon>Embryophyta</taxon>
        <taxon>Tracheophyta</taxon>
        <taxon>Spermatophyta</taxon>
        <taxon>Magnoliopsida</taxon>
        <taxon>Liliopsida</taxon>
        <taxon>Poales</taxon>
        <taxon>Poaceae</taxon>
        <taxon>PACMAD clade</taxon>
        <taxon>Panicoideae</taxon>
        <taxon>Andropogonodae</taxon>
        <taxon>Andropogoneae</taxon>
        <taxon>Sorghinae</taxon>
        <taxon>Sorghum</taxon>
    </lineage>
</organism>
<evidence type="ECO:0000313" key="3">
    <source>
        <dbReference type="Proteomes" id="UP000000768"/>
    </source>
</evidence>
<dbReference type="Gramene" id="KXG26916">
    <property type="protein sequence ID" value="KXG26916"/>
    <property type="gene ID" value="SORBI_3006G180800"/>
</dbReference>
<feature type="region of interest" description="Disordered" evidence="1">
    <location>
        <begin position="84"/>
        <end position="104"/>
    </location>
</feature>
<protein>
    <submittedName>
        <fullName evidence="2">Uncharacterized protein</fullName>
    </submittedName>
</protein>
<gene>
    <name evidence="2" type="ORF">SORBI_3006G180800</name>
</gene>
<sequence>MPEQQRLPSPLLLHLRHESHSARAHAAPSCLPLPLLSLPHRLTGVADLEVTTSTSSSPWRYPKAWMWRRRARIRWCGGRIRPLRIDAPPPPRHGNTGYAPTSSLLSLRRRSSEEVARLRPRF</sequence>
<proteinExistence type="predicted"/>
<dbReference type="Proteomes" id="UP000000768">
    <property type="component" value="Chromosome 6"/>
</dbReference>
<keyword evidence="3" id="KW-1185">Reference proteome</keyword>
<dbReference type="EMBL" id="CM000765">
    <property type="protein sequence ID" value="KXG26916.1"/>
    <property type="molecule type" value="Genomic_DNA"/>
</dbReference>
<reference evidence="2 3" key="1">
    <citation type="journal article" date="2009" name="Nature">
        <title>The Sorghum bicolor genome and the diversification of grasses.</title>
        <authorList>
            <person name="Paterson A.H."/>
            <person name="Bowers J.E."/>
            <person name="Bruggmann R."/>
            <person name="Dubchak I."/>
            <person name="Grimwood J."/>
            <person name="Gundlach H."/>
            <person name="Haberer G."/>
            <person name="Hellsten U."/>
            <person name="Mitros T."/>
            <person name="Poliakov A."/>
            <person name="Schmutz J."/>
            <person name="Spannagl M."/>
            <person name="Tang H."/>
            <person name="Wang X."/>
            <person name="Wicker T."/>
            <person name="Bharti A.K."/>
            <person name="Chapman J."/>
            <person name="Feltus F.A."/>
            <person name="Gowik U."/>
            <person name="Grigoriev I.V."/>
            <person name="Lyons E."/>
            <person name="Maher C.A."/>
            <person name="Martis M."/>
            <person name="Narechania A."/>
            <person name="Otillar R.P."/>
            <person name="Penning B.W."/>
            <person name="Salamov A.A."/>
            <person name="Wang Y."/>
            <person name="Zhang L."/>
            <person name="Carpita N.C."/>
            <person name="Freeling M."/>
            <person name="Gingle A.R."/>
            <person name="Hash C.T."/>
            <person name="Keller B."/>
            <person name="Klein P."/>
            <person name="Kresovich S."/>
            <person name="McCann M.C."/>
            <person name="Ming R."/>
            <person name="Peterson D.G."/>
            <person name="Mehboob-ur-Rahman"/>
            <person name="Ware D."/>
            <person name="Westhoff P."/>
            <person name="Mayer K.F."/>
            <person name="Messing J."/>
            <person name="Rokhsar D.S."/>
        </authorList>
    </citation>
    <scope>NUCLEOTIDE SEQUENCE [LARGE SCALE GENOMIC DNA]</scope>
    <source>
        <strain evidence="3">cv. BTx623</strain>
    </source>
</reference>
<reference evidence="3" key="2">
    <citation type="journal article" date="2018" name="Plant J.">
        <title>The Sorghum bicolor reference genome: improved assembly, gene annotations, a transcriptome atlas, and signatures of genome organization.</title>
        <authorList>
            <person name="McCormick R.F."/>
            <person name="Truong S.K."/>
            <person name="Sreedasyam A."/>
            <person name="Jenkins J."/>
            <person name="Shu S."/>
            <person name="Sims D."/>
            <person name="Kennedy M."/>
            <person name="Amirebrahimi M."/>
            <person name="Weers B.D."/>
            <person name="McKinley B."/>
            <person name="Mattison A."/>
            <person name="Morishige D.T."/>
            <person name="Grimwood J."/>
            <person name="Schmutz J."/>
            <person name="Mullet J.E."/>
        </authorList>
    </citation>
    <scope>NUCLEOTIDE SEQUENCE [LARGE SCALE GENOMIC DNA]</scope>
    <source>
        <strain evidence="3">cv. BTx623</strain>
    </source>
</reference>
<accession>A0A1B6PMM9</accession>
<name>A0A1B6PMM9_SORBI</name>
<dbReference type="InParanoid" id="A0A1B6PMM9"/>